<keyword evidence="3" id="KW-1185">Reference proteome</keyword>
<accession>A0A1H3CXN3</accession>
<feature type="compositionally biased region" description="Polar residues" evidence="1">
    <location>
        <begin position="32"/>
        <end position="41"/>
    </location>
</feature>
<protein>
    <submittedName>
        <fullName evidence="2">Uncharacterized protein</fullName>
    </submittedName>
</protein>
<dbReference type="Proteomes" id="UP000198921">
    <property type="component" value="Unassembled WGS sequence"/>
</dbReference>
<organism evidence="2 3">
    <name type="scientific">Geodermatophilus africanus</name>
    <dbReference type="NCBI Taxonomy" id="1137993"/>
    <lineage>
        <taxon>Bacteria</taxon>
        <taxon>Bacillati</taxon>
        <taxon>Actinomycetota</taxon>
        <taxon>Actinomycetes</taxon>
        <taxon>Geodermatophilales</taxon>
        <taxon>Geodermatophilaceae</taxon>
        <taxon>Geodermatophilus</taxon>
    </lineage>
</organism>
<dbReference type="EMBL" id="FNOT01000002">
    <property type="protein sequence ID" value="SDX58901.1"/>
    <property type="molecule type" value="Genomic_DNA"/>
</dbReference>
<evidence type="ECO:0000313" key="3">
    <source>
        <dbReference type="Proteomes" id="UP000198921"/>
    </source>
</evidence>
<proteinExistence type="predicted"/>
<name>A0A1H3CXN3_9ACTN</name>
<reference evidence="3" key="1">
    <citation type="submission" date="2016-10" db="EMBL/GenBank/DDBJ databases">
        <authorList>
            <person name="Varghese N."/>
            <person name="Submissions S."/>
        </authorList>
    </citation>
    <scope>NUCLEOTIDE SEQUENCE [LARGE SCALE GENOMIC DNA]</scope>
    <source>
        <strain evidence="3">DSM 45422</strain>
    </source>
</reference>
<evidence type="ECO:0000313" key="2">
    <source>
        <dbReference type="EMBL" id="SDX58901.1"/>
    </source>
</evidence>
<feature type="compositionally biased region" description="Basic and acidic residues" evidence="1">
    <location>
        <begin position="18"/>
        <end position="31"/>
    </location>
</feature>
<evidence type="ECO:0000256" key="1">
    <source>
        <dbReference type="SAM" id="MobiDB-lite"/>
    </source>
</evidence>
<gene>
    <name evidence="2" type="ORF">SAMN05660209_00784</name>
</gene>
<dbReference type="AlphaFoldDB" id="A0A1H3CXN3"/>
<sequence>MRRCERVVQLPLAEAWERAETTAPRGDHRWQTDSATMATNS</sequence>
<feature type="region of interest" description="Disordered" evidence="1">
    <location>
        <begin position="18"/>
        <end position="41"/>
    </location>
</feature>